<keyword evidence="4" id="KW-0472">Membrane</keyword>
<proteinExistence type="predicted"/>
<dbReference type="EMBL" id="CP064942">
    <property type="protein sequence ID" value="QPH55280.1"/>
    <property type="molecule type" value="Genomic_DNA"/>
</dbReference>
<accession>A0A7S9QDV1</accession>
<dbReference type="GO" id="GO:0030313">
    <property type="term" value="C:cell envelope"/>
    <property type="evidence" value="ECO:0007669"/>
    <property type="project" value="UniProtKB-SubCell"/>
</dbReference>
<dbReference type="PANTHER" id="PTHR32347">
    <property type="entry name" value="EFFLUX SYSTEM COMPONENT YKNX-RELATED"/>
    <property type="match status" value="1"/>
</dbReference>
<organism evidence="5 6">
    <name type="scientific">Pontivivens ytuae</name>
    <dbReference type="NCBI Taxonomy" id="2789856"/>
    <lineage>
        <taxon>Bacteria</taxon>
        <taxon>Pseudomonadati</taxon>
        <taxon>Pseudomonadota</taxon>
        <taxon>Alphaproteobacteria</taxon>
        <taxon>Rhodobacterales</taxon>
        <taxon>Paracoccaceae</taxon>
        <taxon>Pontivivens</taxon>
    </lineage>
</organism>
<name>A0A7S9QDV1_9RHOB</name>
<evidence type="ECO:0000256" key="4">
    <source>
        <dbReference type="SAM" id="Phobius"/>
    </source>
</evidence>
<dbReference type="AlphaFoldDB" id="A0A7S9QDV1"/>
<sequence>MSDLDFAVTAPLALTLPGGREVAVRRWTLAWAELDESFDLPVERAELAIPFQGVDIRFPVELAAGDAPGRYVFRNLTGRQRETLALFHRSILAGKMAATDEVITALDTPVDLVPMEETEEEKTAATAGKTPRLFRIIWNVLAYALAALVIFGVIGGQIWGRLNTIPLENGRIEAALAPYTVARDAYVDEVLVAPGDRVEQGETLVTLSNPEQAGDLEELRREIRLAERRLAEAERRLAAHVGRRTDLRGQAEREYRAAMTAQAAPGWFGAHDPARIELAWAALIAARAAELTPDDLIYDELAALEEERAADLARLKRELGALKDAVEAANIVALEDGIVREITVAPDQFATRGTQAVIVEGLSPREAIGWLPARRAASVYPGMAAEIRWSDASGPRRVIARIAELTAGPDPLRPQEFGMIVRLETDLEAEESRTLFTPGQPVRLTLERDLLGWLR</sequence>
<dbReference type="Proteomes" id="UP000594800">
    <property type="component" value="Chromosome"/>
</dbReference>
<dbReference type="RefSeq" id="WP_196104479.1">
    <property type="nucleotide sequence ID" value="NZ_CP064942.1"/>
</dbReference>
<keyword evidence="6" id="KW-1185">Reference proteome</keyword>
<evidence type="ECO:0000313" key="5">
    <source>
        <dbReference type="EMBL" id="QPH55280.1"/>
    </source>
</evidence>
<keyword evidence="4" id="KW-1133">Transmembrane helix</keyword>
<dbReference type="KEGG" id="poz:I0K15_05945"/>
<keyword evidence="2 3" id="KW-0175">Coiled coil</keyword>
<feature type="coiled-coil region" evidence="3">
    <location>
        <begin position="209"/>
        <end position="243"/>
    </location>
</feature>
<dbReference type="InterPro" id="IPR050465">
    <property type="entry name" value="UPF0194_transport"/>
</dbReference>
<reference evidence="5 6" key="1">
    <citation type="submission" date="2020-11" db="EMBL/GenBank/DDBJ databases">
        <title>Description of Pontivivens ytuae sp. nov. isolated from deep sea sediment of Mariana Trench.</title>
        <authorList>
            <person name="Wang Z."/>
            <person name="Sun Q.-L."/>
            <person name="Xu X.-D."/>
            <person name="Tang Y.-Z."/>
            <person name="Zhang J."/>
        </authorList>
    </citation>
    <scope>NUCLEOTIDE SEQUENCE [LARGE SCALE GENOMIC DNA]</scope>
    <source>
        <strain evidence="5 6">MT2928</strain>
    </source>
</reference>
<evidence type="ECO:0000313" key="6">
    <source>
        <dbReference type="Proteomes" id="UP000594800"/>
    </source>
</evidence>
<protein>
    <submittedName>
        <fullName evidence="5">HlyD family efflux transporter periplasmic adaptor subunit</fullName>
    </submittedName>
</protein>
<evidence type="ECO:0000256" key="3">
    <source>
        <dbReference type="SAM" id="Coils"/>
    </source>
</evidence>
<evidence type="ECO:0000256" key="2">
    <source>
        <dbReference type="ARBA" id="ARBA00023054"/>
    </source>
</evidence>
<keyword evidence="4" id="KW-0812">Transmembrane</keyword>
<feature type="transmembrane region" description="Helical" evidence="4">
    <location>
        <begin position="136"/>
        <end position="159"/>
    </location>
</feature>
<comment type="subcellular location">
    <subcellularLocation>
        <location evidence="1">Cell envelope</location>
    </subcellularLocation>
</comment>
<dbReference type="PANTHER" id="PTHR32347:SF23">
    <property type="entry name" value="BLL5650 PROTEIN"/>
    <property type="match status" value="1"/>
</dbReference>
<gene>
    <name evidence="5" type="ORF">I0K15_05945</name>
</gene>
<evidence type="ECO:0000256" key="1">
    <source>
        <dbReference type="ARBA" id="ARBA00004196"/>
    </source>
</evidence>